<sequence length="414" mass="45001">MKRSLFNVVILGLSFFLVFTSFQTAGMIQNAVIDGINDEFSKQWNLKWSGYYSFCIIYAVLSIANWIAPSVVAAIGPRVSMILGALTYCIFVANFLYPMRYGLYIASVIIGLGAGIIWTGQGNFLTLNSTAETMTRNSGIFWAMLQCSLLFGNLFVFYQFQGKTKIEASTRMITYSVFLAVGVLGSLFLFILRDRCRSEAADDIIGPLTALSLELAFFSVVYGTAIGRSLTLAKDPSKYIGISGMIIGAGEIIGGAFFGLLGSKTVKNGRDPIILFGFLVHISAFLITFLNLPPNSSLYETDSPTYISSSIPLALCCSFLLGLGDSCFNTQIYSILGSVYAKESASAFAIFKFVQSIAAAIAFLYANSLNLHAQIFILSVTGAFGTLTFCLVEWIVFYEAVISVHSSSSSEPMN</sequence>
<evidence type="ECO:0000256" key="2">
    <source>
        <dbReference type="ARBA" id="ARBA00009172"/>
    </source>
</evidence>
<feature type="transmembrane region" description="Helical" evidence="9">
    <location>
        <begin position="172"/>
        <end position="192"/>
    </location>
</feature>
<dbReference type="AlphaFoldDB" id="A0A3S4R321"/>
<dbReference type="Proteomes" id="UP000285301">
    <property type="component" value="Unassembled WGS sequence"/>
</dbReference>
<keyword evidence="13" id="KW-1185">Reference proteome</keyword>
<dbReference type="InterPro" id="IPR036259">
    <property type="entry name" value="MFS_trans_sf"/>
</dbReference>
<feature type="transmembrane region" description="Helical" evidence="9">
    <location>
        <begin position="48"/>
        <end position="67"/>
    </location>
</feature>
<feature type="transmembrane region" description="Helical" evidence="9">
    <location>
        <begin position="239"/>
        <end position="261"/>
    </location>
</feature>
<gene>
    <name evidence="11" type="ORF">B4U79_04283</name>
    <name evidence="12" type="ORF">B4U79_08215</name>
    <name evidence="10" type="ORF">B4U79_12323</name>
</gene>
<keyword evidence="6" id="KW-0325">Glycoprotein</keyword>
<feature type="transmembrane region" description="Helical" evidence="9">
    <location>
        <begin position="273"/>
        <end position="292"/>
    </location>
</feature>
<dbReference type="InterPro" id="IPR051617">
    <property type="entry name" value="UNC-93-like_regulator"/>
</dbReference>
<feature type="transmembrane region" description="Helical" evidence="9">
    <location>
        <begin position="304"/>
        <end position="324"/>
    </location>
</feature>
<evidence type="ECO:0000256" key="7">
    <source>
        <dbReference type="ARBA" id="ARBA00040302"/>
    </source>
</evidence>
<name>A0A3S4R321_9ACAR</name>
<feature type="transmembrane region" description="Helical" evidence="9">
    <location>
        <begin position="204"/>
        <end position="227"/>
    </location>
</feature>
<dbReference type="OrthoDB" id="196103at2759"/>
<evidence type="ECO:0000313" key="12">
    <source>
        <dbReference type="EMBL" id="RWS10973.1"/>
    </source>
</evidence>
<comment type="similarity">
    <text evidence="2">Belongs to the unc-93 family.</text>
</comment>
<dbReference type="STRING" id="1965070.A0A3S4R321"/>
<evidence type="ECO:0000256" key="1">
    <source>
        <dbReference type="ARBA" id="ARBA00004141"/>
    </source>
</evidence>
<reference evidence="11 13" key="1">
    <citation type="journal article" date="2018" name="Gigascience">
        <title>Genomes of trombidid mites reveal novel predicted allergens and laterally-transferred genes associated with secondary metabolism.</title>
        <authorList>
            <person name="Dong X."/>
            <person name="Chaisiri K."/>
            <person name="Xia D."/>
            <person name="Armstrong S.D."/>
            <person name="Fang Y."/>
            <person name="Donnelly M.J."/>
            <person name="Kadowaki T."/>
            <person name="McGarry J.W."/>
            <person name="Darby A.C."/>
            <person name="Makepeace B.L."/>
        </authorList>
    </citation>
    <scope>NUCLEOTIDE SEQUENCE [LARGE SCALE GENOMIC DNA]</scope>
    <source>
        <strain evidence="11">UoL-WK</strain>
    </source>
</reference>
<evidence type="ECO:0000256" key="3">
    <source>
        <dbReference type="ARBA" id="ARBA00022692"/>
    </source>
</evidence>
<evidence type="ECO:0000256" key="6">
    <source>
        <dbReference type="ARBA" id="ARBA00023180"/>
    </source>
</evidence>
<feature type="transmembrane region" description="Helical" evidence="9">
    <location>
        <begin position="79"/>
        <end position="97"/>
    </location>
</feature>
<dbReference type="GO" id="GO:0016020">
    <property type="term" value="C:membrane"/>
    <property type="evidence" value="ECO:0007669"/>
    <property type="project" value="UniProtKB-SubCell"/>
</dbReference>
<reference evidence="11" key="2">
    <citation type="submission" date="2018-11" db="EMBL/GenBank/DDBJ databases">
        <title>Trombidioid mite genomics.</title>
        <authorList>
            <person name="Dong X."/>
        </authorList>
    </citation>
    <scope>NUCLEOTIDE SEQUENCE</scope>
    <source>
        <strain evidence="11">UoL-WK</strain>
    </source>
</reference>
<organism evidence="11 13">
    <name type="scientific">Dinothrombium tinctorium</name>
    <dbReference type="NCBI Taxonomy" id="1965070"/>
    <lineage>
        <taxon>Eukaryota</taxon>
        <taxon>Metazoa</taxon>
        <taxon>Ecdysozoa</taxon>
        <taxon>Arthropoda</taxon>
        <taxon>Chelicerata</taxon>
        <taxon>Arachnida</taxon>
        <taxon>Acari</taxon>
        <taxon>Acariformes</taxon>
        <taxon>Trombidiformes</taxon>
        <taxon>Prostigmata</taxon>
        <taxon>Anystina</taxon>
        <taxon>Parasitengona</taxon>
        <taxon>Trombidioidea</taxon>
        <taxon>Trombidiidae</taxon>
        <taxon>Dinothrombium</taxon>
    </lineage>
</organism>
<feature type="transmembrane region" description="Helical" evidence="9">
    <location>
        <begin position="139"/>
        <end position="160"/>
    </location>
</feature>
<evidence type="ECO:0000313" key="11">
    <source>
        <dbReference type="EMBL" id="RWS10933.1"/>
    </source>
</evidence>
<keyword evidence="5 9" id="KW-0472">Membrane</keyword>
<feature type="transmembrane region" description="Helical" evidence="9">
    <location>
        <begin position="103"/>
        <end position="127"/>
    </location>
</feature>
<accession>A0A3S4R321</accession>
<dbReference type="Gene3D" id="1.20.1250.20">
    <property type="entry name" value="MFS general substrate transporter like domains"/>
    <property type="match status" value="2"/>
</dbReference>
<keyword evidence="4 9" id="KW-1133">Transmembrane helix</keyword>
<dbReference type="Pfam" id="PF05978">
    <property type="entry name" value="UNC-93"/>
    <property type="match status" value="2"/>
</dbReference>
<proteinExistence type="inferred from homology"/>
<keyword evidence="3 9" id="KW-0812">Transmembrane</keyword>
<dbReference type="SUPFAM" id="SSF103473">
    <property type="entry name" value="MFS general substrate transporter"/>
    <property type="match status" value="1"/>
</dbReference>
<evidence type="ECO:0000256" key="4">
    <source>
        <dbReference type="ARBA" id="ARBA00022989"/>
    </source>
</evidence>
<evidence type="ECO:0000256" key="8">
    <source>
        <dbReference type="ARBA" id="ARBA00041910"/>
    </source>
</evidence>
<evidence type="ECO:0000256" key="5">
    <source>
        <dbReference type="ARBA" id="ARBA00023136"/>
    </source>
</evidence>
<dbReference type="InterPro" id="IPR010291">
    <property type="entry name" value="Ion_channel_UNC-93"/>
</dbReference>
<protein>
    <recommendedName>
        <fullName evidence="7">UNC93-like protein MFSD11</fullName>
    </recommendedName>
    <alternativeName>
        <fullName evidence="8">Major facilitator superfamily domain-containing protein 11</fullName>
    </alternativeName>
</protein>
<dbReference type="EMBL" id="NCKU01001909">
    <property type="protein sequence ID" value="RWS10933.1"/>
    <property type="molecule type" value="Genomic_DNA"/>
</dbReference>
<evidence type="ECO:0000313" key="13">
    <source>
        <dbReference type="Proteomes" id="UP000285301"/>
    </source>
</evidence>
<dbReference type="PANTHER" id="PTHR23294">
    <property type="entry name" value="ET TRANSLATION PRODUCT-RELATED"/>
    <property type="match status" value="1"/>
</dbReference>
<feature type="transmembrane region" description="Helical" evidence="9">
    <location>
        <begin position="345"/>
        <end position="365"/>
    </location>
</feature>
<dbReference type="PANTHER" id="PTHR23294:SF0">
    <property type="entry name" value="UNC93-LIKE PROTEIN MFSD11"/>
    <property type="match status" value="1"/>
</dbReference>
<comment type="subcellular location">
    <subcellularLocation>
        <location evidence="1">Membrane</location>
        <topology evidence="1">Multi-pass membrane protein</topology>
    </subcellularLocation>
</comment>
<evidence type="ECO:0000256" key="9">
    <source>
        <dbReference type="SAM" id="Phobius"/>
    </source>
</evidence>
<comment type="caution">
    <text evidence="11">The sequence shown here is derived from an EMBL/GenBank/DDBJ whole genome shotgun (WGS) entry which is preliminary data.</text>
</comment>
<dbReference type="EMBL" id="NCKU01002225">
    <property type="protein sequence ID" value="RWS10098.1"/>
    <property type="molecule type" value="Genomic_DNA"/>
</dbReference>
<feature type="transmembrane region" description="Helical" evidence="9">
    <location>
        <begin position="371"/>
        <end position="397"/>
    </location>
</feature>
<dbReference type="EMBL" id="NCKU01001897">
    <property type="protein sequence ID" value="RWS10973.1"/>
    <property type="molecule type" value="Genomic_DNA"/>
</dbReference>
<evidence type="ECO:0000313" key="10">
    <source>
        <dbReference type="EMBL" id="RWS10098.1"/>
    </source>
</evidence>